<evidence type="ECO:0000256" key="1">
    <source>
        <dbReference type="SAM" id="MobiDB-lite"/>
    </source>
</evidence>
<evidence type="ECO:0000256" key="2">
    <source>
        <dbReference type="SAM" id="Phobius"/>
    </source>
</evidence>
<gene>
    <name evidence="3" type="ORF">COY30_01315</name>
</gene>
<dbReference type="EMBL" id="PFNN01000026">
    <property type="protein sequence ID" value="PIZ45774.1"/>
    <property type="molecule type" value="Genomic_DNA"/>
</dbReference>
<reference evidence="4" key="1">
    <citation type="submission" date="2017-09" db="EMBL/GenBank/DDBJ databases">
        <title>Depth-based differentiation of microbial function through sediment-hosted aquifers and enrichment of novel symbionts in the deep terrestrial subsurface.</title>
        <authorList>
            <person name="Probst A.J."/>
            <person name="Ladd B."/>
            <person name="Jarett J.K."/>
            <person name="Geller-Mcgrath D.E."/>
            <person name="Sieber C.M.K."/>
            <person name="Emerson J.B."/>
            <person name="Anantharaman K."/>
            <person name="Thomas B.C."/>
            <person name="Malmstrom R."/>
            <person name="Stieglmeier M."/>
            <person name="Klingl A."/>
            <person name="Woyke T."/>
            <person name="Ryan C.M."/>
            <person name="Banfield J.F."/>
        </authorList>
    </citation>
    <scope>NUCLEOTIDE SEQUENCE [LARGE SCALE GENOMIC DNA]</scope>
</reference>
<comment type="caution">
    <text evidence="3">The sequence shown here is derived from an EMBL/GenBank/DDBJ whole genome shotgun (WGS) entry which is preliminary data.</text>
</comment>
<dbReference type="Proteomes" id="UP000231727">
    <property type="component" value="Unassembled WGS sequence"/>
</dbReference>
<proteinExistence type="predicted"/>
<feature type="compositionally biased region" description="Polar residues" evidence="1">
    <location>
        <begin position="70"/>
        <end position="80"/>
    </location>
</feature>
<accession>A0A2M7THK5</accession>
<feature type="region of interest" description="Disordered" evidence="1">
    <location>
        <begin position="70"/>
        <end position="115"/>
    </location>
</feature>
<organism evidence="3 4">
    <name type="scientific">Candidatus Woesebacteria bacterium CG_4_10_14_0_2_um_filter_44_9</name>
    <dbReference type="NCBI Taxonomy" id="1975055"/>
    <lineage>
        <taxon>Bacteria</taxon>
        <taxon>Candidatus Woeseibacteriota</taxon>
    </lineage>
</organism>
<protein>
    <submittedName>
        <fullName evidence="3">Uncharacterized protein</fullName>
    </submittedName>
</protein>
<keyword evidence="2" id="KW-0472">Membrane</keyword>
<name>A0A2M7THK5_9BACT</name>
<keyword evidence="2" id="KW-1133">Transmembrane helix</keyword>
<keyword evidence="2" id="KW-0812">Transmembrane</keyword>
<feature type="compositionally biased region" description="Low complexity" evidence="1">
    <location>
        <begin position="96"/>
        <end position="109"/>
    </location>
</feature>
<feature type="transmembrane region" description="Helical" evidence="2">
    <location>
        <begin position="43"/>
        <end position="64"/>
    </location>
</feature>
<dbReference type="AlphaFoldDB" id="A0A2M7THK5"/>
<sequence>MLYSFIEVHMENQMNVGSQNTQQIGQNPVNQPVIPPEKPKTNYLLIGGIILACFVIFGFGGYLLGKQSSSSDQSTNNIQNQTTPTETPATNPPTSSPTTTQQTGLPSTPVKEKASLVSTQGWRMENIDNLSLKLPSSAIFTKANCYNSYEYCYTITKHDENHLSPPVSISIKTYQGGSRRQEAELDPNTLDQYSFKERLYGSIDGLDALFICKIKECTAFRNIVFVVDGKLVKVMDGVYKQGSNSTTLESAVTNTIISSFTTK</sequence>
<evidence type="ECO:0000313" key="4">
    <source>
        <dbReference type="Proteomes" id="UP000231727"/>
    </source>
</evidence>
<evidence type="ECO:0000313" key="3">
    <source>
        <dbReference type="EMBL" id="PIZ45774.1"/>
    </source>
</evidence>